<dbReference type="Pfam" id="PF13966">
    <property type="entry name" value="zf-RVT"/>
    <property type="match status" value="1"/>
</dbReference>
<dbReference type="SUPFAM" id="SSF56219">
    <property type="entry name" value="DNase I-like"/>
    <property type="match status" value="1"/>
</dbReference>
<feature type="region of interest" description="Disordered" evidence="1">
    <location>
        <begin position="264"/>
        <end position="288"/>
    </location>
</feature>
<proteinExistence type="predicted"/>
<dbReference type="InterPro" id="IPR025558">
    <property type="entry name" value="DUF4283"/>
</dbReference>
<dbReference type="InterPro" id="IPR000477">
    <property type="entry name" value="RT_dom"/>
</dbReference>
<dbReference type="GO" id="GO:0004523">
    <property type="term" value="F:RNA-DNA hybrid ribonuclease activity"/>
    <property type="evidence" value="ECO:0007669"/>
    <property type="project" value="InterPro"/>
</dbReference>
<dbReference type="InterPro" id="IPR012337">
    <property type="entry name" value="RNaseH-like_sf"/>
</dbReference>
<dbReference type="InterPro" id="IPR026960">
    <property type="entry name" value="RVT-Znf"/>
</dbReference>
<dbReference type="PANTHER" id="PTHR33116">
    <property type="entry name" value="REVERSE TRANSCRIPTASE ZINC-BINDING DOMAIN-CONTAINING PROTEIN-RELATED-RELATED"/>
    <property type="match status" value="1"/>
</dbReference>
<dbReference type="InterPro" id="IPR036397">
    <property type="entry name" value="RNaseH_sf"/>
</dbReference>
<evidence type="ECO:0000313" key="4">
    <source>
        <dbReference type="Proteomes" id="UP001054252"/>
    </source>
</evidence>
<dbReference type="PROSITE" id="PS50878">
    <property type="entry name" value="RT_POL"/>
    <property type="match status" value="1"/>
</dbReference>
<dbReference type="SUPFAM" id="SSF53098">
    <property type="entry name" value="Ribonuclease H-like"/>
    <property type="match status" value="1"/>
</dbReference>
<name>A0AAV5LQA5_9ROSI</name>
<dbReference type="Proteomes" id="UP001054252">
    <property type="component" value="Unassembled WGS sequence"/>
</dbReference>
<dbReference type="Pfam" id="PF00078">
    <property type="entry name" value="RVT_1"/>
    <property type="match status" value="1"/>
</dbReference>
<dbReference type="CDD" id="cd01650">
    <property type="entry name" value="RT_nLTR_like"/>
    <property type="match status" value="1"/>
</dbReference>
<comment type="caution">
    <text evidence="3">The sequence shown here is derived from an EMBL/GenBank/DDBJ whole genome shotgun (WGS) entry which is preliminary data.</text>
</comment>
<dbReference type="Pfam" id="PF13456">
    <property type="entry name" value="RVT_3"/>
    <property type="match status" value="1"/>
</dbReference>
<reference evidence="3 4" key="1">
    <citation type="journal article" date="2021" name="Commun. Biol.">
        <title>The genome of Shorea leprosula (Dipterocarpaceae) highlights the ecological relevance of drought in aseasonal tropical rainforests.</title>
        <authorList>
            <person name="Ng K.K.S."/>
            <person name="Kobayashi M.J."/>
            <person name="Fawcett J.A."/>
            <person name="Hatakeyama M."/>
            <person name="Paape T."/>
            <person name="Ng C.H."/>
            <person name="Ang C.C."/>
            <person name="Tnah L.H."/>
            <person name="Lee C.T."/>
            <person name="Nishiyama T."/>
            <person name="Sese J."/>
            <person name="O'Brien M.J."/>
            <person name="Copetti D."/>
            <person name="Mohd Noor M.I."/>
            <person name="Ong R.C."/>
            <person name="Putra M."/>
            <person name="Sireger I.Z."/>
            <person name="Indrioko S."/>
            <person name="Kosugi Y."/>
            <person name="Izuno A."/>
            <person name="Isagi Y."/>
            <person name="Lee S.L."/>
            <person name="Shimizu K.K."/>
        </authorList>
    </citation>
    <scope>NUCLEOTIDE SEQUENCE [LARGE SCALE GENOMIC DNA]</scope>
    <source>
        <strain evidence="3">214</strain>
    </source>
</reference>
<feature type="domain" description="Reverse transcriptase" evidence="2">
    <location>
        <begin position="855"/>
        <end position="1136"/>
    </location>
</feature>
<accession>A0AAV5LQA5</accession>
<dbReference type="PANTHER" id="PTHR33116:SF86">
    <property type="entry name" value="REVERSE TRANSCRIPTASE DOMAIN-CONTAINING PROTEIN"/>
    <property type="match status" value="1"/>
</dbReference>
<dbReference type="InterPro" id="IPR044730">
    <property type="entry name" value="RNase_H-like_dom_plant"/>
</dbReference>
<protein>
    <recommendedName>
        <fullName evidence="2">Reverse transcriptase domain-containing protein</fullName>
    </recommendedName>
</protein>
<organism evidence="3 4">
    <name type="scientific">Rubroshorea leprosula</name>
    <dbReference type="NCBI Taxonomy" id="152421"/>
    <lineage>
        <taxon>Eukaryota</taxon>
        <taxon>Viridiplantae</taxon>
        <taxon>Streptophyta</taxon>
        <taxon>Embryophyta</taxon>
        <taxon>Tracheophyta</taxon>
        <taxon>Spermatophyta</taxon>
        <taxon>Magnoliopsida</taxon>
        <taxon>eudicotyledons</taxon>
        <taxon>Gunneridae</taxon>
        <taxon>Pentapetalae</taxon>
        <taxon>rosids</taxon>
        <taxon>malvids</taxon>
        <taxon>Malvales</taxon>
        <taxon>Dipterocarpaceae</taxon>
        <taxon>Rubroshorea</taxon>
    </lineage>
</organism>
<sequence length="1717" mass="193747">MSEATQPGNLVPLSYKDKLLFDENPIVVSFATTPGYMDEDFDVDDDPNDPTPIILLSKAEKRRIREPWMNALIIKAFHSKPLGYNYVFPRVKAQWKPTGKWDFIDLGLDFFLVRFQVPKNLNRVIFGGPWFVGPYYLTIRRWEPNFDPTEAVNSTTTTDVWAKLPNLWADHYDPTTLQKIGNEVGTLLRIDAHTAHHTRGQYARDSRTKSPLIINAISNAPAVSSEPKLADAVILNRTTLILALSFLWNVGSLGKKTPVIGNSSKKTMATTMPSSSRGSGAPACKLGPKSQSRSTTNCICLVRDNTKICLDNALKRMLAGVSPRSENWTMPQILEAWHALIIAYNHMDLQGILHLIPAPSTDLASREQFQIMNLESSKGANIEEDLGLIIPHQISSSTYMPHLKIINMKGKMEHLHLVSKMLPSIFTKTEMDYETLLIPFHFPQARFLFKDQRLPVPILDSTLAQILLGISNQSDWMVKIISWNYRGAAKHNFHSSAMDLKRTHNPATMLVVETKLSGEDARSQAASLGFAKSFVVNSNGLAGELWLLWDDAAVEVDIVSYSDQAIHAIIKVCNNPFFPTDWFLSGIYGRPQIDARALLWNELSTIVESISMPWMMIGDFNDVLDQSENFGGNRICQARVQAYLECMNNCNCNMIDLGFVGNRFTWVNMRFSHQLIRERLDRAWANPKWKLLFPKAALFHLPRTSSDHCPILLVLKPFTPRTASKDLEAKYFWEYFQKKAETPFTTCWILGLKNFAGDWIDDSSSISKLATDFFQDLFSTTVDHSFMDSFQTIQLSTDESLSLDSLSGIPSNVEILRAVNSMKPYKAPGSDGTHPFFYQKLWAMVKDKVCNDVKQIFQESTIPAKWNECLLVLIPKVKSPETIQQYRPIGLCNTSYKIISKILVHRLKPWMDKLISPCQSSFIPGRQGTDNVLILQELVYSFKKKIGKVGDMICKLDLEKAYDRLEWSFIREALLFFKFPIEIINLIMSMVCSSSISVLVNGDKTDSFLPTRGIRQGDPLSPYLFIICMEFLSLKISADMKAGHWKGSKAGRRGPLLSHLFFADDIIFIGKATPQKCVYLKNLLDFFCSRFGQRVNPAKSKIFFSKNVSINNRESLSAILGFPCTKDLGTYLGIPISAKKIFKGKCQFIIDRVRAKLAGWKSRFLSLVGRVTLTSSVLAAIPNYYMQTMLLPVSVHTELDQISRNFIWGLEDNQKKIHLVGWQTVTQPKVLGGLGLKSSKEANLAAMSKLNWRLYIRKDKLWCNIFRSKYNLSNCHSPLLASGSPIWKAIVKGYDIFKAGIKWIPRSSGNVRFWTDCWCCDILLISWIYGPHTPSFELITVAEFFNAGASAADLIAYPIPTDIEPLIHVVPISLFALGEDTFTWVGSSNGSFSSASAYCITKHLLLKPLEDWRWVWKSYTYPKIKYFLWLLAHDCLKCFSFLHRLGIISSPLCPVCHLEDETVEHLIRSCLVSVVILSDVLLGVLSQDQLNLDFLSWLKTNCSRMNTNLIHRSNPYGIAISKRLILEKASEFWARQSLPTLPSCGSSFFKWSKPLSPFIKLNTDGSVLGNLGGAASGGLFRDHNGSWILGFARKIGITSSLAAELWALRDGLALVVAHSYSHLIVEMDSSTAFNFMMNTACISHPLSSLILDCRDLLRLIPYVQIFHIKRQSNMVADQIARMGHSPQQDFVVLPHCPVNVKLLCILGIMGYEFPRNN</sequence>
<dbReference type="Gene3D" id="3.30.420.10">
    <property type="entry name" value="Ribonuclease H-like superfamily/Ribonuclease H"/>
    <property type="match status" value="1"/>
</dbReference>
<dbReference type="EMBL" id="BPVZ01000134">
    <property type="protein sequence ID" value="GKV39358.1"/>
    <property type="molecule type" value="Genomic_DNA"/>
</dbReference>
<gene>
    <name evidence="3" type="ORF">SLEP1_g47139</name>
</gene>
<dbReference type="InterPro" id="IPR043502">
    <property type="entry name" value="DNA/RNA_pol_sf"/>
</dbReference>
<evidence type="ECO:0000256" key="1">
    <source>
        <dbReference type="SAM" id="MobiDB-lite"/>
    </source>
</evidence>
<keyword evidence="4" id="KW-1185">Reference proteome</keyword>
<dbReference type="SUPFAM" id="SSF56672">
    <property type="entry name" value="DNA/RNA polymerases"/>
    <property type="match status" value="1"/>
</dbReference>
<dbReference type="GO" id="GO:0003676">
    <property type="term" value="F:nucleic acid binding"/>
    <property type="evidence" value="ECO:0007669"/>
    <property type="project" value="InterPro"/>
</dbReference>
<dbReference type="InterPro" id="IPR002156">
    <property type="entry name" value="RNaseH_domain"/>
</dbReference>
<dbReference type="Pfam" id="PF14111">
    <property type="entry name" value="DUF4283"/>
    <property type="match status" value="1"/>
</dbReference>
<evidence type="ECO:0000259" key="2">
    <source>
        <dbReference type="PROSITE" id="PS50878"/>
    </source>
</evidence>
<dbReference type="CDD" id="cd06222">
    <property type="entry name" value="RNase_H_like"/>
    <property type="match status" value="1"/>
</dbReference>
<dbReference type="Gene3D" id="3.60.10.10">
    <property type="entry name" value="Endonuclease/exonuclease/phosphatase"/>
    <property type="match status" value="1"/>
</dbReference>
<evidence type="ECO:0000313" key="3">
    <source>
        <dbReference type="EMBL" id="GKV39358.1"/>
    </source>
</evidence>
<dbReference type="InterPro" id="IPR036691">
    <property type="entry name" value="Endo/exonu/phosph_ase_sf"/>
</dbReference>
<feature type="compositionally biased region" description="Polar residues" evidence="1">
    <location>
        <begin position="264"/>
        <end position="278"/>
    </location>
</feature>